<evidence type="ECO:0000256" key="1">
    <source>
        <dbReference type="ARBA" id="ARBA00023002"/>
    </source>
</evidence>
<dbReference type="InterPro" id="IPR006279">
    <property type="entry name" value="SoxD"/>
</dbReference>
<keyword evidence="1" id="KW-0560">Oxidoreductase</keyword>
<organism evidence="3 4">
    <name type="scientific">Streptomyces carpinensis</name>
    <dbReference type="NCBI Taxonomy" id="66369"/>
    <lineage>
        <taxon>Bacteria</taxon>
        <taxon>Bacillati</taxon>
        <taxon>Actinomycetota</taxon>
        <taxon>Actinomycetes</taxon>
        <taxon>Kitasatosporales</taxon>
        <taxon>Streptomycetaceae</taxon>
        <taxon>Streptomyces</taxon>
    </lineage>
</organism>
<evidence type="ECO:0000313" key="3">
    <source>
        <dbReference type="EMBL" id="MER6982407.1"/>
    </source>
</evidence>
<dbReference type="Gene3D" id="3.30.2270.10">
    <property type="entry name" value="Folate-binding superfamily"/>
    <property type="match status" value="1"/>
</dbReference>
<dbReference type="Pfam" id="PF04267">
    <property type="entry name" value="SoxD"/>
    <property type="match status" value="1"/>
</dbReference>
<dbReference type="PANTHER" id="PTHR42949:SF3">
    <property type="entry name" value="ANAEROBIC GLYCEROL-3-PHOSPHATE DEHYDROGENASE SUBUNIT B"/>
    <property type="match status" value="1"/>
</dbReference>
<dbReference type="InterPro" id="IPR038561">
    <property type="entry name" value="SoxD_sf"/>
</dbReference>
<keyword evidence="4" id="KW-1185">Reference proteome</keyword>
<dbReference type="Proteomes" id="UP001458415">
    <property type="component" value="Unassembled WGS sequence"/>
</dbReference>
<name>A0ABV1WE50_9ACTN</name>
<dbReference type="PRINTS" id="PR00368">
    <property type="entry name" value="FADPNR"/>
</dbReference>
<dbReference type="SUPFAM" id="SSF51905">
    <property type="entry name" value="FAD/NAD(P)-binding domain"/>
    <property type="match status" value="1"/>
</dbReference>
<dbReference type="Pfam" id="PF12831">
    <property type="entry name" value="FAD_oxidored"/>
    <property type="match status" value="1"/>
</dbReference>
<comment type="caution">
    <text evidence="3">The sequence shown here is derived from an EMBL/GenBank/DDBJ whole genome shotgun (WGS) entry which is preliminary data.</text>
</comment>
<protein>
    <submittedName>
        <fullName evidence="3">Sarcosine oxidase subunit delta family protein</fullName>
    </submittedName>
</protein>
<dbReference type="Gene3D" id="3.10.20.440">
    <property type="entry name" value="2Fe-2S iron-sulphur cluster binding domain, sarcosine oxidase, alpha subunit, N-terminal domain"/>
    <property type="match status" value="1"/>
</dbReference>
<dbReference type="Pfam" id="PF13510">
    <property type="entry name" value="Fer2_4"/>
    <property type="match status" value="1"/>
</dbReference>
<sequence length="437" mass="46733">MLLISCPWCGPRDEAEFHYGGQAHVPYPEEPAALTDEEWARYLFFRDNPKGPFAERWSHAAGCRRWFNAVRDTATNEILAVYKAGEPRPKTLEPRPVTAQPRSVQPAGPAFEDEARSVPIGGAGAEPPARLGSQPHRLVTGGRIDRDEPLAFTLDGTQYQGYRGDTLASALLANGVIAAATSIKFGRPRGIFSAGVEEPNAVVQIEAPFPEPMLPATTVELYDGLVASSLPGQGRLATEPDPARYDAVHAHCDLLVVGAGPAGLAAAAAAARSGARVILADDQPELGGSLLGTGEHLDWVAGTRARLEAAPEVRVLRRTSVFGHYDDNHLLAVERRTSHLGAQAPADVSRERVWRIRARRVVLATGAHERSLAFGDNDRPGVMLASSARTYLHRYAVLPGRHAVVFTTNDSAYAAALDLAAAGVDIAAIVDTRPEPG</sequence>
<dbReference type="InterPro" id="IPR036188">
    <property type="entry name" value="FAD/NAD-bd_sf"/>
</dbReference>
<dbReference type="InterPro" id="IPR051691">
    <property type="entry name" value="Metab_Enz_Cyan_OpOx_G3PDH"/>
</dbReference>
<feature type="region of interest" description="Disordered" evidence="2">
    <location>
        <begin position="87"/>
        <end position="137"/>
    </location>
</feature>
<evidence type="ECO:0000313" key="4">
    <source>
        <dbReference type="Proteomes" id="UP001458415"/>
    </source>
</evidence>
<dbReference type="PANTHER" id="PTHR42949">
    <property type="entry name" value="ANAEROBIC GLYCEROL-3-PHOSPHATE DEHYDROGENASE SUBUNIT B"/>
    <property type="match status" value="1"/>
</dbReference>
<evidence type="ECO:0000256" key="2">
    <source>
        <dbReference type="SAM" id="MobiDB-lite"/>
    </source>
</evidence>
<feature type="non-terminal residue" evidence="3">
    <location>
        <position position="437"/>
    </location>
</feature>
<dbReference type="Gene3D" id="3.50.50.60">
    <property type="entry name" value="FAD/NAD(P)-binding domain"/>
    <property type="match status" value="1"/>
</dbReference>
<accession>A0ABV1WE50</accession>
<dbReference type="NCBIfam" id="TIGR01374">
    <property type="entry name" value="soxD"/>
    <property type="match status" value="1"/>
</dbReference>
<dbReference type="EMBL" id="JBEPCU010001025">
    <property type="protein sequence ID" value="MER6982407.1"/>
    <property type="molecule type" value="Genomic_DNA"/>
</dbReference>
<proteinExistence type="predicted"/>
<gene>
    <name evidence="3" type="ORF">ABT317_36920</name>
</gene>
<dbReference type="PRINTS" id="PR00469">
    <property type="entry name" value="PNDRDTASEII"/>
</dbReference>
<dbReference type="InterPro" id="IPR042204">
    <property type="entry name" value="2Fe-2S-bd_N"/>
</dbReference>
<reference evidence="3 4" key="1">
    <citation type="submission" date="2024-06" db="EMBL/GenBank/DDBJ databases">
        <title>The Natural Products Discovery Center: Release of the First 8490 Sequenced Strains for Exploring Actinobacteria Biosynthetic Diversity.</title>
        <authorList>
            <person name="Kalkreuter E."/>
            <person name="Kautsar S.A."/>
            <person name="Yang D."/>
            <person name="Bader C.D."/>
            <person name="Teijaro C.N."/>
            <person name="Fluegel L."/>
            <person name="Davis C.M."/>
            <person name="Simpson J.R."/>
            <person name="Lauterbach L."/>
            <person name="Steele A.D."/>
            <person name="Gui C."/>
            <person name="Meng S."/>
            <person name="Li G."/>
            <person name="Viehrig K."/>
            <person name="Ye F."/>
            <person name="Su P."/>
            <person name="Kiefer A.F."/>
            <person name="Nichols A."/>
            <person name="Cepeda A.J."/>
            <person name="Yan W."/>
            <person name="Fan B."/>
            <person name="Jiang Y."/>
            <person name="Adhikari A."/>
            <person name="Zheng C.-J."/>
            <person name="Schuster L."/>
            <person name="Cowan T.M."/>
            <person name="Smanski M.J."/>
            <person name="Chevrette M.G."/>
            <person name="De Carvalho L.P.S."/>
            <person name="Shen B."/>
        </authorList>
    </citation>
    <scope>NUCLEOTIDE SEQUENCE [LARGE SCALE GENOMIC DNA]</scope>
    <source>
        <strain evidence="3 4">NPDC000634</strain>
    </source>
</reference>